<dbReference type="InterPro" id="IPR023091">
    <property type="entry name" value="MetalPrtase_cat_dom_sf_prd"/>
</dbReference>
<comment type="function">
    <text evidence="7">Single strand-specific metallo-endoribonuclease involved in late-stage 70S ribosome quality control and in maturation of the 3' terminus of the 16S rRNA.</text>
</comment>
<keyword evidence="6 7" id="KW-0862">Zinc</keyword>
<keyword evidence="7" id="KW-0690">Ribosome biogenesis</keyword>
<dbReference type="PANTHER" id="PTHR46986">
    <property type="entry name" value="ENDORIBONUCLEASE YBEY, CHLOROPLASTIC"/>
    <property type="match status" value="1"/>
</dbReference>
<dbReference type="RefSeq" id="WP_184155110.1">
    <property type="nucleotide sequence ID" value="NZ_JACHKA010000001.1"/>
</dbReference>
<proteinExistence type="inferred from homology"/>
<comment type="caution">
    <text evidence="8">The sequence shown here is derived from an EMBL/GenBank/DDBJ whole genome shotgun (WGS) entry which is preliminary data.</text>
</comment>
<dbReference type="Pfam" id="PF02130">
    <property type="entry name" value="YbeY"/>
    <property type="match status" value="1"/>
</dbReference>
<evidence type="ECO:0000256" key="7">
    <source>
        <dbReference type="HAMAP-Rule" id="MF_00009"/>
    </source>
</evidence>
<comment type="similarity">
    <text evidence="1 7">Belongs to the endoribonuclease YbeY family.</text>
</comment>
<keyword evidence="4 7" id="KW-0255">Endonuclease</keyword>
<dbReference type="EC" id="3.1.-.-" evidence="7"/>
<comment type="cofactor">
    <cofactor evidence="7">
        <name>Zn(2+)</name>
        <dbReference type="ChEBI" id="CHEBI:29105"/>
    </cofactor>
    <text evidence="7">Binds 1 zinc ion.</text>
</comment>
<keyword evidence="3 7" id="KW-0479">Metal-binding</keyword>
<evidence type="ECO:0000256" key="5">
    <source>
        <dbReference type="ARBA" id="ARBA00022801"/>
    </source>
</evidence>
<keyword evidence="7" id="KW-0698">rRNA processing</keyword>
<evidence type="ECO:0000313" key="8">
    <source>
        <dbReference type="EMBL" id="MBB5986981.1"/>
    </source>
</evidence>
<dbReference type="SUPFAM" id="SSF55486">
    <property type="entry name" value="Metalloproteases ('zincins'), catalytic domain"/>
    <property type="match status" value="1"/>
</dbReference>
<feature type="binding site" evidence="7">
    <location>
        <position position="130"/>
    </location>
    <ligand>
        <name>Zn(2+)</name>
        <dbReference type="ChEBI" id="CHEBI:29105"/>
        <note>catalytic</note>
    </ligand>
</feature>
<sequence length="182" mass="19846">MLDVMTDVGPDWPEDTDWTALADRAVRAALALAQTTDARLIDARLQVEVSVKLSDDGEVRQLNAAYRGKDKPTNVLSFPMVQPDLIEALANTDDGEALLGDIILARETCAREASERGISLESHATHLIVHGTLHLIGHDHEDDVQAETMEAIEIRALETLGLADPYGDRERGDARPIDETGT</sequence>
<evidence type="ECO:0000256" key="6">
    <source>
        <dbReference type="ARBA" id="ARBA00022833"/>
    </source>
</evidence>
<keyword evidence="2 7" id="KW-0540">Nuclease</keyword>
<keyword evidence="9" id="KW-1185">Reference proteome</keyword>
<keyword evidence="5 7" id="KW-0378">Hydrolase</keyword>
<dbReference type="Proteomes" id="UP001138540">
    <property type="component" value="Unassembled WGS sequence"/>
</dbReference>
<evidence type="ECO:0000256" key="1">
    <source>
        <dbReference type="ARBA" id="ARBA00010875"/>
    </source>
</evidence>
<evidence type="ECO:0000256" key="2">
    <source>
        <dbReference type="ARBA" id="ARBA00022722"/>
    </source>
</evidence>
<comment type="subcellular location">
    <subcellularLocation>
        <location evidence="7">Cytoplasm</location>
    </subcellularLocation>
</comment>
<dbReference type="EMBL" id="JACHKA010000001">
    <property type="protein sequence ID" value="MBB5986981.1"/>
    <property type="molecule type" value="Genomic_DNA"/>
</dbReference>
<dbReference type="InterPro" id="IPR020549">
    <property type="entry name" value="YbeY_CS"/>
</dbReference>
<accession>A0ABR6NI91</accession>
<dbReference type="PROSITE" id="PS01306">
    <property type="entry name" value="UPF0054"/>
    <property type="match status" value="1"/>
</dbReference>
<reference evidence="8 9" key="1">
    <citation type="submission" date="2020-08" db="EMBL/GenBank/DDBJ databases">
        <title>Exploring microbial biodiversity for novel pathways involved in the catabolism of aromatic compounds derived from lignin.</title>
        <authorList>
            <person name="Elkins J."/>
        </authorList>
    </citation>
    <scope>NUCLEOTIDE SEQUENCE [LARGE SCALE GENOMIC DNA]</scope>
    <source>
        <strain evidence="8 9">B1D3A</strain>
    </source>
</reference>
<gene>
    <name evidence="7" type="primary">ybeY</name>
    <name evidence="8" type="ORF">HNP60_002955</name>
</gene>
<evidence type="ECO:0000313" key="9">
    <source>
        <dbReference type="Proteomes" id="UP001138540"/>
    </source>
</evidence>
<dbReference type="HAMAP" id="MF_00009">
    <property type="entry name" value="Endoribonucl_YbeY"/>
    <property type="match status" value="1"/>
</dbReference>
<dbReference type="PANTHER" id="PTHR46986:SF1">
    <property type="entry name" value="ENDORIBONUCLEASE YBEY, CHLOROPLASTIC"/>
    <property type="match status" value="1"/>
</dbReference>
<organism evidence="8 9">
    <name type="scientific">Sphingobium lignivorans</name>
    <dbReference type="NCBI Taxonomy" id="2735886"/>
    <lineage>
        <taxon>Bacteria</taxon>
        <taxon>Pseudomonadati</taxon>
        <taxon>Pseudomonadota</taxon>
        <taxon>Alphaproteobacteria</taxon>
        <taxon>Sphingomonadales</taxon>
        <taxon>Sphingomonadaceae</taxon>
        <taxon>Sphingobium</taxon>
    </lineage>
</organism>
<dbReference type="NCBIfam" id="TIGR00043">
    <property type="entry name" value="rRNA maturation RNase YbeY"/>
    <property type="match status" value="1"/>
</dbReference>
<evidence type="ECO:0000256" key="3">
    <source>
        <dbReference type="ARBA" id="ARBA00022723"/>
    </source>
</evidence>
<evidence type="ECO:0000256" key="4">
    <source>
        <dbReference type="ARBA" id="ARBA00022759"/>
    </source>
</evidence>
<dbReference type="InterPro" id="IPR002036">
    <property type="entry name" value="YbeY"/>
</dbReference>
<dbReference type="Gene3D" id="3.40.390.30">
    <property type="entry name" value="Metalloproteases ('zincins'), catalytic domain"/>
    <property type="match status" value="1"/>
</dbReference>
<feature type="binding site" evidence="7">
    <location>
        <position position="134"/>
    </location>
    <ligand>
        <name>Zn(2+)</name>
        <dbReference type="ChEBI" id="CHEBI:29105"/>
        <note>catalytic</note>
    </ligand>
</feature>
<name>A0ABR6NI91_9SPHN</name>
<protein>
    <recommendedName>
        <fullName evidence="7">Endoribonuclease YbeY</fullName>
        <ecNumber evidence="7">3.1.-.-</ecNumber>
    </recommendedName>
</protein>
<keyword evidence="7" id="KW-0963">Cytoplasm</keyword>
<feature type="binding site" evidence="7">
    <location>
        <position position="140"/>
    </location>
    <ligand>
        <name>Zn(2+)</name>
        <dbReference type="ChEBI" id="CHEBI:29105"/>
        <note>catalytic</note>
    </ligand>
</feature>